<keyword evidence="1" id="KW-1133">Transmembrane helix</keyword>
<comment type="caution">
    <text evidence="2">The sequence shown here is derived from an EMBL/GenBank/DDBJ whole genome shotgun (WGS) entry which is preliminary data.</text>
</comment>
<proteinExistence type="predicted"/>
<accession>A0AA38S285</accession>
<keyword evidence="1" id="KW-0472">Membrane</keyword>
<evidence type="ECO:0000313" key="3">
    <source>
        <dbReference type="Proteomes" id="UP001174694"/>
    </source>
</evidence>
<dbReference type="EMBL" id="JANBVO010000010">
    <property type="protein sequence ID" value="KAJ9149304.1"/>
    <property type="molecule type" value="Genomic_DNA"/>
</dbReference>
<keyword evidence="1" id="KW-0812">Transmembrane</keyword>
<organism evidence="2 3">
    <name type="scientific">Pleurostoma richardsiae</name>
    <dbReference type="NCBI Taxonomy" id="41990"/>
    <lineage>
        <taxon>Eukaryota</taxon>
        <taxon>Fungi</taxon>
        <taxon>Dikarya</taxon>
        <taxon>Ascomycota</taxon>
        <taxon>Pezizomycotina</taxon>
        <taxon>Sordariomycetes</taxon>
        <taxon>Sordariomycetidae</taxon>
        <taxon>Calosphaeriales</taxon>
        <taxon>Pleurostomataceae</taxon>
        <taxon>Pleurostoma</taxon>
    </lineage>
</organism>
<protein>
    <submittedName>
        <fullName evidence="2">Uncharacterized protein</fullName>
    </submittedName>
</protein>
<keyword evidence="3" id="KW-1185">Reference proteome</keyword>
<dbReference type="Pfam" id="PF14087">
    <property type="entry name" value="DUF4267"/>
    <property type="match status" value="1"/>
</dbReference>
<gene>
    <name evidence="2" type="ORF">NKR23_g4242</name>
</gene>
<dbReference type="AlphaFoldDB" id="A0AA38S285"/>
<feature type="transmembrane region" description="Helical" evidence="1">
    <location>
        <begin position="9"/>
        <end position="27"/>
    </location>
</feature>
<evidence type="ECO:0000313" key="2">
    <source>
        <dbReference type="EMBL" id="KAJ9149304.1"/>
    </source>
</evidence>
<sequence length="150" mass="15440">MTSGVLSPVPAYLFGTAFLGVGLQAFANPTAAYELFGAPLASSSPDTVHPAAAGSGAALSPFLYAKAARDVSIGLAYLLLQRFGTPRAVTALSAAVAVTGFVDGWAVWKSGGGGAEAEEQQAKRKAWSHWIGSAVFTAWVAMRVAKHQQS</sequence>
<dbReference type="InterPro" id="IPR025363">
    <property type="entry name" value="DUF4267"/>
</dbReference>
<dbReference type="Proteomes" id="UP001174694">
    <property type="component" value="Unassembled WGS sequence"/>
</dbReference>
<evidence type="ECO:0000256" key="1">
    <source>
        <dbReference type="SAM" id="Phobius"/>
    </source>
</evidence>
<reference evidence="2" key="1">
    <citation type="submission" date="2022-07" db="EMBL/GenBank/DDBJ databases">
        <title>Fungi with potential for degradation of polypropylene.</title>
        <authorList>
            <person name="Gostincar C."/>
        </authorList>
    </citation>
    <scope>NUCLEOTIDE SEQUENCE</scope>
    <source>
        <strain evidence="2">EXF-13308</strain>
    </source>
</reference>
<name>A0AA38S285_9PEZI</name>